<keyword evidence="2" id="KW-1185">Reference proteome</keyword>
<dbReference type="RefSeq" id="WP_187582613.1">
    <property type="nucleotide sequence ID" value="NZ_JACLHY010000004.1"/>
</dbReference>
<sequence>MKTCKDVEIICTKVQYREATFVEKIKIRLHVLFCKTCKTFSKKNTKLTALCSEANLRTLPIEEKEKMKKKLKSKA</sequence>
<reference evidence="1 2" key="1">
    <citation type="submission" date="2020-08" db="EMBL/GenBank/DDBJ databases">
        <title>Arenibacter gaetbuli sp. nov., isolated from a sand dune.</title>
        <authorList>
            <person name="Park S."/>
            <person name="Yoon J.-H."/>
        </authorList>
    </citation>
    <scope>NUCLEOTIDE SEQUENCE [LARGE SCALE GENOMIC DNA]</scope>
    <source>
        <strain evidence="1 2">BSSL-BM3</strain>
    </source>
</reference>
<name>A0ABR7QKB8_9FLAO</name>
<proteinExistence type="predicted"/>
<protein>
    <recommendedName>
        <fullName evidence="3">Glycine dehydrogenase</fullName>
    </recommendedName>
</protein>
<gene>
    <name evidence="1" type="ORF">H4O18_06490</name>
</gene>
<accession>A0ABR7QKB8</accession>
<evidence type="ECO:0000313" key="1">
    <source>
        <dbReference type="EMBL" id="MBC8767636.1"/>
    </source>
</evidence>
<comment type="caution">
    <text evidence="1">The sequence shown here is derived from an EMBL/GenBank/DDBJ whole genome shotgun (WGS) entry which is preliminary data.</text>
</comment>
<evidence type="ECO:0000313" key="2">
    <source>
        <dbReference type="Proteomes" id="UP000618952"/>
    </source>
</evidence>
<evidence type="ECO:0008006" key="3">
    <source>
        <dbReference type="Google" id="ProtNLM"/>
    </source>
</evidence>
<organism evidence="1 2">
    <name type="scientific">Arenibacter arenosicollis</name>
    <dbReference type="NCBI Taxonomy" id="2762274"/>
    <lineage>
        <taxon>Bacteria</taxon>
        <taxon>Pseudomonadati</taxon>
        <taxon>Bacteroidota</taxon>
        <taxon>Flavobacteriia</taxon>
        <taxon>Flavobacteriales</taxon>
        <taxon>Flavobacteriaceae</taxon>
        <taxon>Arenibacter</taxon>
    </lineage>
</organism>
<dbReference type="Proteomes" id="UP000618952">
    <property type="component" value="Unassembled WGS sequence"/>
</dbReference>
<dbReference type="EMBL" id="JACLHY010000004">
    <property type="protein sequence ID" value="MBC8767636.1"/>
    <property type="molecule type" value="Genomic_DNA"/>
</dbReference>